<proteinExistence type="predicted"/>
<evidence type="ECO:0000313" key="3">
    <source>
        <dbReference type="Proteomes" id="UP000195447"/>
    </source>
</evidence>
<dbReference type="CDD" id="cd05403">
    <property type="entry name" value="NT_KNTase_like"/>
    <property type="match status" value="1"/>
</dbReference>
<dbReference type="EMBL" id="NFKM01000006">
    <property type="protein sequence ID" value="OUP61161.1"/>
    <property type="molecule type" value="Genomic_DNA"/>
</dbReference>
<protein>
    <submittedName>
        <fullName evidence="2">Toxin-antitoxin system, toxin component</fullName>
    </submittedName>
</protein>
<feature type="domain" description="Polymerase beta nucleotidyltransferase" evidence="1">
    <location>
        <begin position="3"/>
        <end position="51"/>
    </location>
</feature>
<keyword evidence="3" id="KW-1185">Reference proteome</keyword>
<evidence type="ECO:0000259" key="1">
    <source>
        <dbReference type="Pfam" id="PF18765"/>
    </source>
</evidence>
<dbReference type="Pfam" id="PF18765">
    <property type="entry name" value="Polbeta"/>
    <property type="match status" value="1"/>
</dbReference>
<accession>A0A1Y4M1E5</accession>
<reference evidence="3" key="1">
    <citation type="submission" date="2017-04" db="EMBL/GenBank/DDBJ databases">
        <title>Function of individual gut microbiota members based on whole genome sequencing of pure cultures obtained from chicken caecum.</title>
        <authorList>
            <person name="Medvecky M."/>
            <person name="Cejkova D."/>
            <person name="Polansky O."/>
            <person name="Karasova D."/>
            <person name="Kubasova T."/>
            <person name="Cizek A."/>
            <person name="Rychlik I."/>
        </authorList>
    </citation>
    <scope>NUCLEOTIDE SEQUENCE [LARGE SCALE GENOMIC DNA]</scope>
    <source>
        <strain evidence="3">An178</strain>
    </source>
</reference>
<dbReference type="RefSeq" id="WP_087158479.1">
    <property type="nucleotide sequence ID" value="NZ_NFKM01000006.1"/>
</dbReference>
<evidence type="ECO:0000313" key="2">
    <source>
        <dbReference type="EMBL" id="OUP61161.1"/>
    </source>
</evidence>
<sequence>MFKKLKEIGQHTSDIECILVVGSVATGTNTIGSDLDIMIITANKSFLVQDKSFIEYFGIVINSKIEYYSACTSIRVWYQDENEIEFGMVDPSWISLPLDSGTRKVLTEGYKIIIDKKHYCQNLPL</sequence>
<name>A0A1Y4M1E5_9FIRM</name>
<dbReference type="InterPro" id="IPR041633">
    <property type="entry name" value="Polbeta"/>
</dbReference>
<organism evidence="2 3">
    <name type="scientific">Faecalitalea cylindroides</name>
    <dbReference type="NCBI Taxonomy" id="39483"/>
    <lineage>
        <taxon>Bacteria</taxon>
        <taxon>Bacillati</taxon>
        <taxon>Bacillota</taxon>
        <taxon>Erysipelotrichia</taxon>
        <taxon>Erysipelotrichales</taxon>
        <taxon>Erysipelotrichaceae</taxon>
        <taxon>Faecalitalea</taxon>
    </lineage>
</organism>
<gene>
    <name evidence="2" type="ORF">B5F14_04440</name>
</gene>
<dbReference type="Proteomes" id="UP000195447">
    <property type="component" value="Unassembled WGS sequence"/>
</dbReference>
<dbReference type="InterPro" id="IPR043519">
    <property type="entry name" value="NT_sf"/>
</dbReference>
<dbReference type="AlphaFoldDB" id="A0A1Y4M1E5"/>
<dbReference type="SUPFAM" id="SSF81301">
    <property type="entry name" value="Nucleotidyltransferase"/>
    <property type="match status" value="1"/>
</dbReference>
<comment type="caution">
    <text evidence="2">The sequence shown here is derived from an EMBL/GenBank/DDBJ whole genome shotgun (WGS) entry which is preliminary data.</text>
</comment>
<dbReference type="Gene3D" id="3.30.460.10">
    <property type="entry name" value="Beta Polymerase, domain 2"/>
    <property type="match status" value="1"/>
</dbReference>